<comment type="caution">
    <text evidence="9">The sequence shown here is derived from an EMBL/GenBank/DDBJ whole genome shotgun (WGS) entry which is preliminary data.</text>
</comment>
<dbReference type="PANTHER" id="PTHR47165">
    <property type="entry name" value="OS03G0429900 PROTEIN"/>
    <property type="match status" value="1"/>
</dbReference>
<name>A0A811N8T9_9POAL</name>
<feature type="domain" description="Replication factor A C-terminal" evidence="7">
    <location>
        <begin position="222"/>
        <end position="347"/>
    </location>
</feature>
<keyword evidence="3" id="KW-0863">Zinc-finger</keyword>
<dbReference type="InterPro" id="IPR031657">
    <property type="entry name" value="REPA_OB_2"/>
</dbReference>
<dbReference type="EMBL" id="CAJGYO010000003">
    <property type="protein sequence ID" value="CAD6220794.1"/>
    <property type="molecule type" value="Genomic_DNA"/>
</dbReference>
<dbReference type="Gene3D" id="2.40.50.140">
    <property type="entry name" value="Nucleic acid-binding proteins"/>
    <property type="match status" value="2"/>
</dbReference>
<dbReference type="InterPro" id="IPR013955">
    <property type="entry name" value="Rep_factor-A_C"/>
</dbReference>
<dbReference type="Proteomes" id="UP000604825">
    <property type="component" value="Unassembled WGS sequence"/>
</dbReference>
<dbReference type="PANTHER" id="PTHR47165:SF3">
    <property type="entry name" value="RETROTRANSPOSON-LIKE PROTEIN"/>
    <property type="match status" value="1"/>
</dbReference>
<dbReference type="GO" id="GO:0008270">
    <property type="term" value="F:zinc ion binding"/>
    <property type="evidence" value="ECO:0007669"/>
    <property type="project" value="UniProtKB-KW"/>
</dbReference>
<gene>
    <name evidence="9" type="ORF">NCGR_LOCUS14220</name>
</gene>
<dbReference type="Pfam" id="PF08646">
    <property type="entry name" value="Rep_fac-A_C"/>
    <property type="match status" value="1"/>
</dbReference>
<evidence type="ECO:0008006" key="11">
    <source>
        <dbReference type="Google" id="ProtNLM"/>
    </source>
</evidence>
<accession>A0A811N8T9</accession>
<evidence type="ECO:0000256" key="2">
    <source>
        <dbReference type="ARBA" id="ARBA00022723"/>
    </source>
</evidence>
<evidence type="ECO:0000256" key="1">
    <source>
        <dbReference type="ARBA" id="ARBA00005690"/>
    </source>
</evidence>
<keyword evidence="4" id="KW-0862">Zinc</keyword>
<dbReference type="CDD" id="cd04481">
    <property type="entry name" value="RPA1_DBD_B_like"/>
    <property type="match status" value="1"/>
</dbReference>
<keyword evidence="5" id="KW-0238">DNA-binding</keyword>
<organism evidence="9 10">
    <name type="scientific">Miscanthus lutarioriparius</name>
    <dbReference type="NCBI Taxonomy" id="422564"/>
    <lineage>
        <taxon>Eukaryota</taxon>
        <taxon>Viridiplantae</taxon>
        <taxon>Streptophyta</taxon>
        <taxon>Embryophyta</taxon>
        <taxon>Tracheophyta</taxon>
        <taxon>Spermatophyta</taxon>
        <taxon>Magnoliopsida</taxon>
        <taxon>Liliopsida</taxon>
        <taxon>Poales</taxon>
        <taxon>Poaceae</taxon>
        <taxon>PACMAD clade</taxon>
        <taxon>Panicoideae</taxon>
        <taxon>Andropogonodae</taxon>
        <taxon>Andropogoneae</taxon>
        <taxon>Saccharinae</taxon>
        <taxon>Miscanthus</taxon>
    </lineage>
</organism>
<evidence type="ECO:0000256" key="3">
    <source>
        <dbReference type="ARBA" id="ARBA00022771"/>
    </source>
</evidence>
<dbReference type="CDD" id="cd04476">
    <property type="entry name" value="RPA1_DBD_C"/>
    <property type="match status" value="1"/>
</dbReference>
<evidence type="ECO:0000259" key="7">
    <source>
        <dbReference type="Pfam" id="PF08646"/>
    </source>
</evidence>
<reference evidence="9" key="1">
    <citation type="submission" date="2020-10" db="EMBL/GenBank/DDBJ databases">
        <authorList>
            <person name="Han B."/>
            <person name="Lu T."/>
            <person name="Zhao Q."/>
            <person name="Huang X."/>
            <person name="Zhao Y."/>
        </authorList>
    </citation>
    <scope>NUCLEOTIDE SEQUENCE</scope>
</reference>
<evidence type="ECO:0000313" key="9">
    <source>
        <dbReference type="EMBL" id="CAD6220794.1"/>
    </source>
</evidence>
<proteinExistence type="inferred from homology"/>
<feature type="region of interest" description="Disordered" evidence="6">
    <location>
        <begin position="363"/>
        <end position="383"/>
    </location>
</feature>
<evidence type="ECO:0000256" key="4">
    <source>
        <dbReference type="ARBA" id="ARBA00022833"/>
    </source>
</evidence>
<dbReference type="OrthoDB" id="694146at2759"/>
<dbReference type="AlphaFoldDB" id="A0A811N8T9"/>
<protein>
    <recommendedName>
        <fullName evidence="11">Replication factor A C-terminal domain-containing protein</fullName>
    </recommendedName>
</protein>
<sequence length="407" mass="46070">MRQRAPLYIGLVLADAKGDAMYAEIPQEIIPAVDPLTCVDNIYVISKFKVNPAKATYKPLDDVLGYITRYNSVTSITPKGKERASILREVFIKDMSDNELKITLWSDYAMNFTVDHLNTKENPKAVIALFVSFIPRKWHSRDIEDKPYLSASSGCHYYLNPDIKEALPFYNRFKDQPIYIERPPLSEAEVPMQPHDTPLQQKNIAELNSIDPYEFADEGYKCTVTVTNIADNNNWWYMSCKGCKKKMDPQLGGYKCPKCYATTPWPRYLLNFTAKDETGEASFFAYDEIAKLIVQKDHDLIINPLKLASGLPQPLRSIISKKFTFSVGLTEDSFTTRARRQYLVNHILDRSDRQNSALNIAASGKPAETVPAPATTSTQPPSSLYITHGPQPQQQVLQITHDNQSVC</sequence>
<evidence type="ECO:0000256" key="6">
    <source>
        <dbReference type="SAM" id="MobiDB-lite"/>
    </source>
</evidence>
<comment type="similarity">
    <text evidence="1">Belongs to the replication factor A protein 1 family.</text>
</comment>
<dbReference type="InterPro" id="IPR047192">
    <property type="entry name" value="Euk_RPA1_DBD_C"/>
</dbReference>
<dbReference type="SUPFAM" id="SSF50249">
    <property type="entry name" value="Nucleic acid-binding proteins"/>
    <property type="match status" value="2"/>
</dbReference>
<feature type="domain" description="Replication protein A OB" evidence="8">
    <location>
        <begin position="62"/>
        <end position="121"/>
    </location>
</feature>
<evidence type="ECO:0000313" key="10">
    <source>
        <dbReference type="Proteomes" id="UP000604825"/>
    </source>
</evidence>
<keyword evidence="2" id="KW-0479">Metal-binding</keyword>
<dbReference type="GO" id="GO:0003677">
    <property type="term" value="F:DNA binding"/>
    <property type="evidence" value="ECO:0007669"/>
    <property type="project" value="UniProtKB-KW"/>
</dbReference>
<keyword evidence="10" id="KW-1185">Reference proteome</keyword>
<dbReference type="InterPro" id="IPR012340">
    <property type="entry name" value="NA-bd_OB-fold"/>
</dbReference>
<feature type="compositionally biased region" description="Low complexity" evidence="6">
    <location>
        <begin position="369"/>
        <end position="383"/>
    </location>
</feature>
<evidence type="ECO:0000256" key="5">
    <source>
        <dbReference type="ARBA" id="ARBA00023125"/>
    </source>
</evidence>
<dbReference type="Pfam" id="PF16900">
    <property type="entry name" value="REPA_OB_2"/>
    <property type="match status" value="1"/>
</dbReference>
<evidence type="ECO:0000259" key="8">
    <source>
        <dbReference type="Pfam" id="PF16900"/>
    </source>
</evidence>